<evidence type="ECO:0008006" key="9">
    <source>
        <dbReference type="Google" id="ProtNLM"/>
    </source>
</evidence>
<dbReference type="InterPro" id="IPR052541">
    <property type="entry name" value="SQRD"/>
</dbReference>
<feature type="domain" description="FAD/NAD(P)-binding" evidence="4">
    <location>
        <begin position="33"/>
        <end position="148"/>
    </location>
</feature>
<dbReference type="Proteomes" id="UP000078543">
    <property type="component" value="Unassembled WGS sequence"/>
</dbReference>
<feature type="signal peptide" evidence="3">
    <location>
        <begin position="1"/>
        <end position="27"/>
    </location>
</feature>
<evidence type="ECO:0000256" key="1">
    <source>
        <dbReference type="ARBA" id="ARBA00022630"/>
    </source>
</evidence>
<dbReference type="PANTHER" id="PTHR43755">
    <property type="match status" value="1"/>
</dbReference>
<proteinExistence type="predicted"/>
<name>A0A178MWZ0_9PROT</name>
<feature type="domain" description="Sulfide dehydrogenase [flavocytochrome c] flavoprotein chain central" evidence="6">
    <location>
        <begin position="164"/>
        <end position="279"/>
    </location>
</feature>
<evidence type="ECO:0000313" key="7">
    <source>
        <dbReference type="EMBL" id="OAN55708.1"/>
    </source>
</evidence>
<sequence length="424" mass="44945">MFNISRRTFNGLMGAAGALTMAGGLSACSGGAKVVVIGGGFGGATAAKYLKRYDPSLDVTLIDADKTHFTCPFSNTILGGMNDMAYIERKFDVLVNKHGVKVYTDLVVAIDGAAKVVKTKSGQTFAYDRLIVSPGIDFKWNAIPGYDEAASHIMPHAWKAGPQTVLLKKQLEAMPAGGLVVISAPGNPFRCPPGPYERASLIAAYLKKHKPKSKLLILDSKDAFAKDKLFKEGWEKLYDDIIEWVPAAKNGKVTKVDAKAGVVETDFEKFKPAVANIIPPQTAGKIAIDAGLADKSGFCPVNPLTFESTLVKDVHVIGDSSIAGEMPKSGYSASSQAKITAAAVVALLKGEKPGEFSAINTCYSLLAADYGISVAGVFSIQDGKIANIKGAGGVSPMGANYQFRKKEADFAVGWYQSVCQDSWA</sequence>
<evidence type="ECO:0000259" key="6">
    <source>
        <dbReference type="Pfam" id="PF21706"/>
    </source>
</evidence>
<dbReference type="STRING" id="1437059.A6A05_08105"/>
<evidence type="ECO:0000259" key="4">
    <source>
        <dbReference type="Pfam" id="PF07992"/>
    </source>
</evidence>
<dbReference type="FunFam" id="3.50.50.60:FF:000234">
    <property type="entry name" value="Flavocytochrome C sulfide dehydrogenase"/>
    <property type="match status" value="1"/>
</dbReference>
<dbReference type="SUPFAM" id="SSF51905">
    <property type="entry name" value="FAD/NAD(P)-binding domain"/>
    <property type="match status" value="2"/>
</dbReference>
<keyword evidence="2" id="KW-0274">FAD</keyword>
<reference evidence="7 8" key="1">
    <citation type="submission" date="2016-04" db="EMBL/GenBank/DDBJ databases">
        <title>Draft genome sequence of freshwater magnetotactic bacteria Magnetospirillum marisnigri SP-1 and Magnetospirillum moscoviense BB-1.</title>
        <authorList>
            <person name="Koziaeva V."/>
            <person name="Dziuba M.V."/>
            <person name="Ivanov T.M."/>
            <person name="Kuznetsov B."/>
            <person name="Grouzdev D.S."/>
        </authorList>
    </citation>
    <scope>NUCLEOTIDE SEQUENCE [LARGE SCALE GENOMIC DNA]</scope>
    <source>
        <strain evidence="7 8">BB-1</strain>
    </source>
</reference>
<dbReference type="PANTHER" id="PTHR43755:SF1">
    <property type="entry name" value="FAD-DEPENDENT PYRIDINE NUCLEOTIDE-DISULPHIDE OXIDOREDUCTASE"/>
    <property type="match status" value="1"/>
</dbReference>
<dbReference type="GO" id="GO:0050660">
    <property type="term" value="F:flavin adenine dinucleotide binding"/>
    <property type="evidence" value="ECO:0007669"/>
    <property type="project" value="InterPro"/>
</dbReference>
<keyword evidence="1" id="KW-0285">Flavoprotein</keyword>
<evidence type="ECO:0000256" key="3">
    <source>
        <dbReference type="SAM" id="SignalP"/>
    </source>
</evidence>
<dbReference type="InterPro" id="IPR036188">
    <property type="entry name" value="FAD/NAD-bd_sf"/>
</dbReference>
<comment type="caution">
    <text evidence="7">The sequence shown here is derived from an EMBL/GenBank/DDBJ whole genome shotgun (WGS) entry which is preliminary data.</text>
</comment>
<evidence type="ECO:0000256" key="2">
    <source>
        <dbReference type="ARBA" id="ARBA00022827"/>
    </source>
</evidence>
<dbReference type="Pfam" id="PF07992">
    <property type="entry name" value="Pyr_redox_2"/>
    <property type="match status" value="1"/>
</dbReference>
<dbReference type="InterPro" id="IPR006311">
    <property type="entry name" value="TAT_signal"/>
</dbReference>
<dbReference type="InterPro" id="IPR049386">
    <property type="entry name" value="FCSD_central"/>
</dbReference>
<dbReference type="Gene3D" id="3.50.50.60">
    <property type="entry name" value="FAD/NAD(P)-binding domain"/>
    <property type="match status" value="2"/>
</dbReference>
<evidence type="ECO:0000313" key="8">
    <source>
        <dbReference type="Proteomes" id="UP000078543"/>
    </source>
</evidence>
<dbReference type="InterPro" id="IPR016156">
    <property type="entry name" value="FAD/NAD-linked_Rdtase_dimer_sf"/>
</dbReference>
<dbReference type="Gene3D" id="3.90.760.10">
    <property type="entry name" value="Flavocytochrome c sulphide dehydrogenase, flavin-binding domain"/>
    <property type="match status" value="1"/>
</dbReference>
<dbReference type="OrthoDB" id="9802771at2"/>
<protein>
    <recommendedName>
        <fullName evidence="9">Cytochrome C</fullName>
    </recommendedName>
</protein>
<organism evidence="7 8">
    <name type="scientific">Magnetospirillum moscoviense</name>
    <dbReference type="NCBI Taxonomy" id="1437059"/>
    <lineage>
        <taxon>Bacteria</taxon>
        <taxon>Pseudomonadati</taxon>
        <taxon>Pseudomonadota</taxon>
        <taxon>Alphaproteobacteria</taxon>
        <taxon>Rhodospirillales</taxon>
        <taxon>Rhodospirillaceae</taxon>
        <taxon>Magnetospirillum</taxon>
    </lineage>
</organism>
<feature type="chain" id="PRO_5008092313" description="Cytochrome C" evidence="3">
    <location>
        <begin position="28"/>
        <end position="424"/>
    </location>
</feature>
<feature type="domain" description="Flavocytochrome c sulphide dehydrogenase flavin-binding" evidence="5">
    <location>
        <begin position="358"/>
        <end position="423"/>
    </location>
</feature>
<dbReference type="AlphaFoldDB" id="A0A178MWZ0"/>
<dbReference type="Pfam" id="PF09242">
    <property type="entry name" value="FCSD-flav_bind"/>
    <property type="match status" value="1"/>
</dbReference>
<dbReference type="InterPro" id="IPR037092">
    <property type="entry name" value="FlavoCytC_S_DH_flav-bd_sf"/>
</dbReference>
<dbReference type="InterPro" id="IPR015323">
    <property type="entry name" value="FlavoCytC_S_DH_flav-bd"/>
</dbReference>
<dbReference type="PROSITE" id="PS51318">
    <property type="entry name" value="TAT"/>
    <property type="match status" value="1"/>
</dbReference>
<dbReference type="EMBL" id="LWQU01000095">
    <property type="protein sequence ID" value="OAN55708.1"/>
    <property type="molecule type" value="Genomic_DNA"/>
</dbReference>
<evidence type="ECO:0000259" key="5">
    <source>
        <dbReference type="Pfam" id="PF09242"/>
    </source>
</evidence>
<keyword evidence="3" id="KW-0732">Signal</keyword>
<keyword evidence="8" id="KW-1185">Reference proteome</keyword>
<dbReference type="InterPro" id="IPR023753">
    <property type="entry name" value="FAD/NAD-binding_dom"/>
</dbReference>
<gene>
    <name evidence="7" type="ORF">A6A05_08105</name>
</gene>
<dbReference type="PROSITE" id="PS51257">
    <property type="entry name" value="PROKAR_LIPOPROTEIN"/>
    <property type="match status" value="1"/>
</dbReference>
<dbReference type="RefSeq" id="WP_068497856.1">
    <property type="nucleotide sequence ID" value="NZ_LWQU01000095.1"/>
</dbReference>
<accession>A0A178MWZ0</accession>
<dbReference type="GO" id="GO:0016491">
    <property type="term" value="F:oxidoreductase activity"/>
    <property type="evidence" value="ECO:0007669"/>
    <property type="project" value="InterPro"/>
</dbReference>
<dbReference type="Pfam" id="PF21706">
    <property type="entry name" value="FCSD_central"/>
    <property type="match status" value="1"/>
</dbReference>
<dbReference type="SUPFAM" id="SSF55424">
    <property type="entry name" value="FAD/NAD-linked reductases, dimerisation (C-terminal) domain"/>
    <property type="match status" value="1"/>
</dbReference>